<protein>
    <submittedName>
        <fullName evidence="1">Uncharacterized protein</fullName>
    </submittedName>
</protein>
<dbReference type="Proteomes" id="UP000522313">
    <property type="component" value="Unassembled WGS sequence"/>
</dbReference>
<reference evidence="1 3" key="1">
    <citation type="submission" date="2020-08" db="EMBL/GenBank/DDBJ databases">
        <title>The Agave Microbiome: Exploring the role of microbial communities in plant adaptations to desert environments.</title>
        <authorList>
            <person name="Partida-Martinez L.P."/>
        </authorList>
    </citation>
    <scope>NUCLEOTIDE SEQUENCE [LARGE SCALE GENOMIC DNA]</scope>
    <source>
        <strain evidence="1 3">AS3.13</strain>
    </source>
</reference>
<proteinExistence type="predicted"/>
<accession>A0A7X0JF25</accession>
<name>A0A7X0JF25_9SPHN</name>
<evidence type="ECO:0000313" key="2">
    <source>
        <dbReference type="EMBL" id="MBB6505873.1"/>
    </source>
</evidence>
<reference evidence="1 3" key="2">
    <citation type="submission" date="2020-08" db="EMBL/GenBank/DDBJ databases">
        <authorList>
            <person name="Partida-Martinez L."/>
            <person name="Huntemann M."/>
            <person name="Clum A."/>
            <person name="Wang J."/>
            <person name="Palaniappan K."/>
            <person name="Ritter S."/>
            <person name="Chen I.-M."/>
            <person name="Stamatis D."/>
            <person name="Reddy T."/>
            <person name="O'Malley R."/>
            <person name="Daum C."/>
            <person name="Shapiro N."/>
            <person name="Ivanova N."/>
            <person name="Kyrpides N."/>
            <person name="Woyke T."/>
        </authorList>
    </citation>
    <scope>NUCLEOTIDE SEQUENCE [LARGE SCALE GENOMIC DNA]</scope>
    <source>
        <strain evidence="1 3">AS3.13</strain>
    </source>
</reference>
<organism evidence="1 3">
    <name type="scientific">Sphingomonas endophytica</name>
    <dbReference type="NCBI Taxonomy" id="869719"/>
    <lineage>
        <taxon>Bacteria</taxon>
        <taxon>Pseudomonadati</taxon>
        <taxon>Pseudomonadota</taxon>
        <taxon>Alphaproteobacteria</taxon>
        <taxon>Sphingomonadales</taxon>
        <taxon>Sphingomonadaceae</taxon>
        <taxon>Sphingomonas</taxon>
    </lineage>
</organism>
<comment type="caution">
    <text evidence="1">The sequence shown here is derived from an EMBL/GenBank/DDBJ whole genome shotgun (WGS) entry which is preliminary data.</text>
</comment>
<dbReference type="AlphaFoldDB" id="A0A7X0JF25"/>
<evidence type="ECO:0000313" key="1">
    <source>
        <dbReference type="EMBL" id="MBB6505467.1"/>
    </source>
</evidence>
<evidence type="ECO:0000313" key="3">
    <source>
        <dbReference type="Proteomes" id="UP000522313"/>
    </source>
</evidence>
<dbReference type="EMBL" id="JACHBT010000016">
    <property type="protein sequence ID" value="MBB6505873.1"/>
    <property type="molecule type" value="Genomic_DNA"/>
</dbReference>
<gene>
    <name evidence="1" type="ORF">F4693_002459</name>
    <name evidence="2" type="ORF">F4693_002870</name>
</gene>
<dbReference type="EMBL" id="JACHBT010000013">
    <property type="protein sequence ID" value="MBB6505467.1"/>
    <property type="molecule type" value="Genomic_DNA"/>
</dbReference>
<sequence length="35" mass="3858">MQRAVVGQMSTGAILEGAEKYQRIAQTMGLPRDNH</sequence>